<comment type="caution">
    <text evidence="2">The sequence shown here is derived from an EMBL/GenBank/DDBJ whole genome shotgun (WGS) entry which is preliminary data.</text>
</comment>
<dbReference type="PANTHER" id="PTHR37984:SF5">
    <property type="entry name" value="PROTEIN NYNRIN-LIKE"/>
    <property type="match status" value="1"/>
</dbReference>
<proteinExistence type="predicted"/>
<feature type="non-terminal residue" evidence="2">
    <location>
        <position position="1"/>
    </location>
</feature>
<dbReference type="Proteomes" id="UP000257109">
    <property type="component" value="Unassembled WGS sequence"/>
</dbReference>
<dbReference type="Gene3D" id="3.30.70.270">
    <property type="match status" value="2"/>
</dbReference>
<evidence type="ECO:0000313" key="3">
    <source>
        <dbReference type="Proteomes" id="UP000257109"/>
    </source>
</evidence>
<reference evidence="2" key="1">
    <citation type="submission" date="2018-05" db="EMBL/GenBank/DDBJ databases">
        <title>Draft genome of Mucuna pruriens seed.</title>
        <authorList>
            <person name="Nnadi N.E."/>
            <person name="Vos R."/>
            <person name="Hasami M.H."/>
            <person name="Devisetty U.K."/>
            <person name="Aguiy J.C."/>
        </authorList>
    </citation>
    <scope>NUCLEOTIDE SEQUENCE [LARGE SCALE GENOMIC DNA]</scope>
    <source>
        <strain evidence="2">JCA_2017</strain>
    </source>
</reference>
<dbReference type="FunFam" id="3.30.70.270:FF:000063">
    <property type="entry name" value="Zinc knuckle domaincontaining protein"/>
    <property type="match status" value="1"/>
</dbReference>
<dbReference type="SUPFAM" id="SSF56672">
    <property type="entry name" value="DNA/RNA polymerases"/>
    <property type="match status" value="1"/>
</dbReference>
<feature type="domain" description="Reverse transcriptase" evidence="1">
    <location>
        <begin position="110"/>
        <end position="210"/>
    </location>
</feature>
<organism evidence="2 3">
    <name type="scientific">Mucuna pruriens</name>
    <name type="common">Velvet bean</name>
    <name type="synonym">Dolichos pruriens</name>
    <dbReference type="NCBI Taxonomy" id="157652"/>
    <lineage>
        <taxon>Eukaryota</taxon>
        <taxon>Viridiplantae</taxon>
        <taxon>Streptophyta</taxon>
        <taxon>Embryophyta</taxon>
        <taxon>Tracheophyta</taxon>
        <taxon>Spermatophyta</taxon>
        <taxon>Magnoliopsida</taxon>
        <taxon>eudicotyledons</taxon>
        <taxon>Gunneridae</taxon>
        <taxon>Pentapetalae</taxon>
        <taxon>rosids</taxon>
        <taxon>fabids</taxon>
        <taxon>Fabales</taxon>
        <taxon>Fabaceae</taxon>
        <taxon>Papilionoideae</taxon>
        <taxon>50 kb inversion clade</taxon>
        <taxon>NPAAA clade</taxon>
        <taxon>indigoferoid/millettioid clade</taxon>
        <taxon>Phaseoleae</taxon>
        <taxon>Mucuna</taxon>
    </lineage>
</organism>
<dbReference type="PANTHER" id="PTHR37984">
    <property type="entry name" value="PROTEIN CBG26694"/>
    <property type="match status" value="1"/>
</dbReference>
<evidence type="ECO:0000259" key="1">
    <source>
        <dbReference type="Pfam" id="PF00078"/>
    </source>
</evidence>
<dbReference type="Pfam" id="PF00078">
    <property type="entry name" value="RVT_1"/>
    <property type="match status" value="1"/>
</dbReference>
<dbReference type="EMBL" id="QJKJ01006940">
    <property type="protein sequence ID" value="RDX84825.1"/>
    <property type="molecule type" value="Genomic_DNA"/>
</dbReference>
<dbReference type="Gene3D" id="3.10.10.10">
    <property type="entry name" value="HIV Type 1 Reverse Transcriptase, subunit A, domain 1"/>
    <property type="match status" value="2"/>
</dbReference>
<dbReference type="InterPro" id="IPR000477">
    <property type="entry name" value="RT_dom"/>
</dbReference>
<gene>
    <name evidence="2" type="ORF">CR513_34057</name>
</gene>
<protein>
    <recommendedName>
        <fullName evidence="1">Reverse transcriptase domain-containing protein</fullName>
    </recommendedName>
</protein>
<evidence type="ECO:0000313" key="2">
    <source>
        <dbReference type="EMBL" id="RDX84825.1"/>
    </source>
</evidence>
<keyword evidence="3" id="KW-1185">Reference proteome</keyword>
<sequence length="290" mass="34069">MIFNGMQDFLKEFQDVFPKDVPHGLPPLRATLPNRAAYRKNPKEAKEIQKQVGKLIEKGWVRESMNPCDMPMILVPKKDGTWRMYTNCRPINNIVVRYRHPISRLDEVREGDEWKKAFKTTFGVYEWLVMLFGLTNVPSTFMRLMNHVLRCLIGKCVVVYFDDTLIYSTCLDDHLFHVKNVLEILRKETLFSNLKKCVFCTYEVTFLGFVVGSNAIKVDEEKVKAIQDWPTPKTVVEIRSFQRLASFYRRFVKDFSTFVAPLNKIVKNSVGFKWEESEERTFQSLKERLT</sequence>
<dbReference type="OrthoDB" id="407598at2759"/>
<dbReference type="FunFam" id="3.30.70.270:FF:000003">
    <property type="entry name" value="Transposon Ty3-G Gag-Pol polyprotein"/>
    <property type="match status" value="1"/>
</dbReference>
<dbReference type="InterPro" id="IPR043502">
    <property type="entry name" value="DNA/RNA_pol_sf"/>
</dbReference>
<name>A0A371G2N6_MUCPR</name>
<dbReference type="AlphaFoldDB" id="A0A371G2N6"/>
<dbReference type="InterPro" id="IPR050951">
    <property type="entry name" value="Retrovirus_Pol_polyprotein"/>
</dbReference>
<dbReference type="CDD" id="cd01647">
    <property type="entry name" value="RT_LTR"/>
    <property type="match status" value="1"/>
</dbReference>
<dbReference type="InterPro" id="IPR043128">
    <property type="entry name" value="Rev_trsase/Diguanyl_cyclase"/>
</dbReference>
<accession>A0A371G2N6</accession>